<sequence>MTILYGYPDPKYLNTYKLGRAIHFDAEVRERFRKNPESVMNEFGLSPEEKELVKSADPVKMFKAGISPYTIFFICWEGYGFMHKPIEEQMLYKKDT</sequence>
<dbReference type="InterPro" id="IPR011986">
    <property type="entry name" value="Xdiol_dOase_LigA"/>
</dbReference>
<comment type="caution">
    <text evidence="2">The sequence shown here is derived from an EMBL/GenBank/DDBJ whole genome shotgun (WGS) entry which is preliminary data.</text>
</comment>
<protein>
    <recommendedName>
        <fullName evidence="1">Extradiol ring-cleavage dioxygenase LigAB LigA subunit domain-containing protein</fullName>
    </recommendedName>
</protein>
<gene>
    <name evidence="2" type="ORF">ENM11_06260</name>
</gene>
<dbReference type="SUPFAM" id="SSF48076">
    <property type="entry name" value="LigA subunit of an aromatic-ring-opening dioxygenase LigAB"/>
    <property type="match status" value="1"/>
</dbReference>
<accession>A0A7C5L7T8</accession>
<dbReference type="EMBL" id="DRWN01000051">
    <property type="protein sequence ID" value="HHK68737.1"/>
    <property type="molecule type" value="Genomic_DNA"/>
</dbReference>
<evidence type="ECO:0000313" key="2">
    <source>
        <dbReference type="EMBL" id="HHK68737.1"/>
    </source>
</evidence>
<feature type="domain" description="Extradiol ring-cleavage dioxygenase LigAB LigA subunit" evidence="1">
    <location>
        <begin position="25"/>
        <end position="72"/>
    </location>
</feature>
<dbReference type="Gene3D" id="1.10.700.10">
    <property type="entry name" value="Dioxygenase LigAB, LigA subunit"/>
    <property type="match status" value="1"/>
</dbReference>
<dbReference type="AlphaFoldDB" id="A0A7C5L7T8"/>
<reference evidence="2" key="1">
    <citation type="journal article" date="2020" name="mSystems">
        <title>Genome- and Community-Level Interaction Insights into Carbon Utilization and Element Cycling Functions of Hydrothermarchaeota in Hydrothermal Sediment.</title>
        <authorList>
            <person name="Zhou Z."/>
            <person name="Liu Y."/>
            <person name="Xu W."/>
            <person name="Pan J."/>
            <person name="Luo Z.H."/>
            <person name="Li M."/>
        </authorList>
    </citation>
    <scope>NUCLEOTIDE SEQUENCE [LARGE SCALE GENOMIC DNA]</scope>
    <source>
        <strain evidence="2">SpSt-1056</strain>
    </source>
</reference>
<organism evidence="2">
    <name type="scientific">Caldiarchaeum subterraneum</name>
    <dbReference type="NCBI Taxonomy" id="311458"/>
    <lineage>
        <taxon>Archaea</taxon>
        <taxon>Nitrososphaerota</taxon>
        <taxon>Candidatus Caldarchaeales</taxon>
        <taxon>Candidatus Caldarchaeaceae</taxon>
        <taxon>Candidatus Caldarchaeum</taxon>
    </lineage>
</organism>
<proteinExistence type="predicted"/>
<name>A0A7C5L7T8_CALS0</name>
<dbReference type="Pfam" id="PF07746">
    <property type="entry name" value="LigA"/>
    <property type="match status" value="1"/>
</dbReference>
<evidence type="ECO:0000259" key="1">
    <source>
        <dbReference type="Pfam" id="PF07746"/>
    </source>
</evidence>
<dbReference type="InterPro" id="IPR036622">
    <property type="entry name" value="LigA_sf"/>
</dbReference>